<dbReference type="Proteomes" id="UP001638806">
    <property type="component" value="Unassembled WGS sequence"/>
</dbReference>
<keyword evidence="2" id="KW-1185">Reference proteome</keyword>
<organism evidence="1 2">
    <name type="scientific">Purpureocillium lilacinum</name>
    <name type="common">Paecilomyces lilacinus</name>
    <dbReference type="NCBI Taxonomy" id="33203"/>
    <lineage>
        <taxon>Eukaryota</taxon>
        <taxon>Fungi</taxon>
        <taxon>Dikarya</taxon>
        <taxon>Ascomycota</taxon>
        <taxon>Pezizomycotina</taxon>
        <taxon>Sordariomycetes</taxon>
        <taxon>Hypocreomycetidae</taxon>
        <taxon>Hypocreales</taxon>
        <taxon>Ophiocordycipitaceae</taxon>
        <taxon>Purpureocillium</taxon>
    </lineage>
</organism>
<accession>A0ACC4DGE6</accession>
<dbReference type="EMBL" id="JBGNUJ010000010">
    <property type="protein sequence ID" value="KAL3955098.1"/>
    <property type="molecule type" value="Genomic_DNA"/>
</dbReference>
<sequence>MILDSRLQHRVLSSSSSSPQQQPHPSADFPGEVPDTKGQSRISPSRLLCAAALLDPLLRKHSTQLWRLDHPPSPHARPSRLQLSSLRELLSGTCHRVIFGALELAYAGPRLGSSPWERLTGATGPPFVRRQRPSPHHARAQMSSSEDSSKGATPRRWKIPSLFRPGPSRNPQTRSQGHRNGVWVCSTTKRQWKSQQSDPVEDKKTTSDGNIILEPQPEESANDPLNWPAWRRDVALLSLGFYCMIGGGITPLIAAGFTDVARDYDVSVETVSLTTGLYMMGLGMGSVIASPTAILFGKRPVYLVSAIVFIGTCLWAAWSPSFSSLLAARVFQGVAISPVECLPSATIAEIFFLHERAYRIGIYTLLLLGGKNLVPLVSAAIIGSFGWRWVFWIVAMVVGLGFILLFLFVPETFWDRTPTRKPSKRPSFLRRLSSRHHAPTTATPSGHEDAVRRPSSPGIEERNTNLHVGFAPVASADQSLQQPTATVETPAISHTSARHVGWAEARAEGEEQGKHEATSPPDNQQPEGHHEAGPTANSPPTMSAANIPTIQLPEHEISVLDSIDSPRHTLSPTASIRRTSHLQHESSPYSHSATGSEANVGYSAHGPNLDPENIPASKLRAPLKVQEYTHNLRQLPPQTFTQQLKPYHGRLNNDNWFKVMVRPFVLFAYPAVLWSAAVYACSIGWLIVISETMAIIYRDPTVYNFSALQTGLVYVSPFVGGILGTGVAGKVSDIIVRAMARRNGGLYEPEFRLIMAGPILITTVMGLMGFGWSAQEKDHWIVPTLFFGILSFGCSLGSTTSITYCVDSYRQYAGEALVTLNFSKNVLHGLVFSLFVAHWMAEDGPKMVFIWLGVIQLILQLFTIPLYIYGKRARMWTVRQNFMEKL</sequence>
<protein>
    <submittedName>
        <fullName evidence="1">Uncharacterized protein</fullName>
    </submittedName>
</protein>
<proteinExistence type="predicted"/>
<gene>
    <name evidence="1" type="ORF">ACCO45_010661</name>
</gene>
<comment type="caution">
    <text evidence="1">The sequence shown here is derived from an EMBL/GenBank/DDBJ whole genome shotgun (WGS) entry which is preliminary data.</text>
</comment>
<evidence type="ECO:0000313" key="2">
    <source>
        <dbReference type="Proteomes" id="UP001638806"/>
    </source>
</evidence>
<evidence type="ECO:0000313" key="1">
    <source>
        <dbReference type="EMBL" id="KAL3955098.1"/>
    </source>
</evidence>
<reference evidence="1" key="1">
    <citation type="submission" date="2024-12" db="EMBL/GenBank/DDBJ databases">
        <title>Comparative genomics and development of molecular markers within Purpureocillium lilacinum and among Purpureocillium species.</title>
        <authorList>
            <person name="Yeh Z.-Y."/>
            <person name="Ni N.-T."/>
            <person name="Lo P.-H."/>
            <person name="Mushyakhwo K."/>
            <person name="Lin C.-F."/>
            <person name="Nai Y.-S."/>
        </authorList>
    </citation>
    <scope>NUCLEOTIDE SEQUENCE</scope>
    <source>
        <strain evidence="1">NCHU-NPUST-175</strain>
    </source>
</reference>
<name>A0ACC4DGE6_PURLI</name>